<gene>
    <name evidence="1" type="ORF">LCGC14_0484910</name>
</gene>
<reference evidence="1" key="1">
    <citation type="journal article" date="2015" name="Nature">
        <title>Complex archaea that bridge the gap between prokaryotes and eukaryotes.</title>
        <authorList>
            <person name="Spang A."/>
            <person name="Saw J.H."/>
            <person name="Jorgensen S.L."/>
            <person name="Zaremba-Niedzwiedzka K."/>
            <person name="Martijn J."/>
            <person name="Lind A.E."/>
            <person name="van Eijk R."/>
            <person name="Schleper C."/>
            <person name="Guy L."/>
            <person name="Ettema T.J."/>
        </authorList>
    </citation>
    <scope>NUCLEOTIDE SEQUENCE</scope>
</reference>
<dbReference type="AlphaFoldDB" id="A0A0F9VH15"/>
<sequence>MLLAKVLESSRLRKVQVVVAVLITSFFLFGLISFPALSLDVWNEARADSEDSGWGVYNNDSAEAFNYRLYWCKYVDSVCPAYAPMRSIRVSDSGSMGNVFDHTDTILVYTPLSVDEISVCDIIIYEEPGGGAVIHRVNKVYDNGTYLMSGDTNWAYDLYRPTFDNVTAKYCGGMRK</sequence>
<protein>
    <submittedName>
        <fullName evidence="1">Uncharacterized protein</fullName>
    </submittedName>
</protein>
<dbReference type="EMBL" id="LAZR01000534">
    <property type="protein sequence ID" value="KKN65103.1"/>
    <property type="molecule type" value="Genomic_DNA"/>
</dbReference>
<dbReference type="CDD" id="cd06462">
    <property type="entry name" value="Peptidase_S24_S26"/>
    <property type="match status" value="1"/>
</dbReference>
<proteinExistence type="predicted"/>
<accession>A0A0F9VH15</accession>
<name>A0A0F9VH15_9ZZZZ</name>
<evidence type="ECO:0000313" key="1">
    <source>
        <dbReference type="EMBL" id="KKN65103.1"/>
    </source>
</evidence>
<comment type="caution">
    <text evidence="1">The sequence shown here is derived from an EMBL/GenBank/DDBJ whole genome shotgun (WGS) entry which is preliminary data.</text>
</comment>
<organism evidence="1">
    <name type="scientific">marine sediment metagenome</name>
    <dbReference type="NCBI Taxonomy" id="412755"/>
    <lineage>
        <taxon>unclassified sequences</taxon>
        <taxon>metagenomes</taxon>
        <taxon>ecological metagenomes</taxon>
    </lineage>
</organism>